<proteinExistence type="predicted"/>
<organism evidence="1 2">
    <name type="scientific">Rosa chinensis</name>
    <name type="common">China rose</name>
    <dbReference type="NCBI Taxonomy" id="74649"/>
    <lineage>
        <taxon>Eukaryota</taxon>
        <taxon>Viridiplantae</taxon>
        <taxon>Streptophyta</taxon>
        <taxon>Embryophyta</taxon>
        <taxon>Tracheophyta</taxon>
        <taxon>Spermatophyta</taxon>
        <taxon>Magnoliopsida</taxon>
        <taxon>eudicotyledons</taxon>
        <taxon>Gunneridae</taxon>
        <taxon>Pentapetalae</taxon>
        <taxon>rosids</taxon>
        <taxon>fabids</taxon>
        <taxon>Rosales</taxon>
        <taxon>Rosaceae</taxon>
        <taxon>Rosoideae</taxon>
        <taxon>Rosoideae incertae sedis</taxon>
        <taxon>Rosa</taxon>
    </lineage>
</organism>
<evidence type="ECO:0000313" key="2">
    <source>
        <dbReference type="Proteomes" id="UP000238479"/>
    </source>
</evidence>
<keyword evidence="2" id="KW-1185">Reference proteome</keyword>
<sequence length="81" mass="10006">MILFFPNLLCTFCTCGRQRNCKMYLLQIISSNRIWLRISLMQTYRQDFIIEKDLFVFNFLVFRIFLFQTCNRYNHDILCFI</sequence>
<dbReference type="AlphaFoldDB" id="A0A2P6S9S3"/>
<gene>
    <name evidence="1" type="ORF">RchiOBHm_Chr1g0324221</name>
</gene>
<dbReference type="EMBL" id="PDCK01000039">
    <property type="protein sequence ID" value="PRQ55406.1"/>
    <property type="molecule type" value="Genomic_DNA"/>
</dbReference>
<protein>
    <submittedName>
        <fullName evidence="1">Uncharacterized protein</fullName>
    </submittedName>
</protein>
<evidence type="ECO:0000313" key="1">
    <source>
        <dbReference type="EMBL" id="PRQ55406.1"/>
    </source>
</evidence>
<dbReference type="Gramene" id="PRQ55406">
    <property type="protein sequence ID" value="PRQ55406"/>
    <property type="gene ID" value="RchiOBHm_Chr1g0324221"/>
</dbReference>
<reference evidence="1 2" key="1">
    <citation type="journal article" date="2018" name="Nat. Genet.">
        <title>The Rosa genome provides new insights in the design of modern roses.</title>
        <authorList>
            <person name="Bendahmane M."/>
        </authorList>
    </citation>
    <scope>NUCLEOTIDE SEQUENCE [LARGE SCALE GENOMIC DNA]</scope>
    <source>
        <strain evidence="2">cv. Old Blush</strain>
    </source>
</reference>
<name>A0A2P6S9S3_ROSCH</name>
<dbReference type="Proteomes" id="UP000238479">
    <property type="component" value="Chromosome 1"/>
</dbReference>
<accession>A0A2P6S9S3</accession>
<comment type="caution">
    <text evidence="1">The sequence shown here is derived from an EMBL/GenBank/DDBJ whole genome shotgun (WGS) entry which is preliminary data.</text>
</comment>